<protein>
    <submittedName>
        <fullName evidence="2">Uncharacterized protein</fullName>
    </submittedName>
</protein>
<evidence type="ECO:0000313" key="2">
    <source>
        <dbReference type="EMBL" id="MDQ0160639.1"/>
    </source>
</evidence>
<name>A0ABT9VIA1_9BACI</name>
<evidence type="ECO:0000256" key="1">
    <source>
        <dbReference type="SAM" id="Phobius"/>
    </source>
</evidence>
<gene>
    <name evidence="2" type="ORF">J2S77_002643</name>
</gene>
<evidence type="ECO:0000313" key="3">
    <source>
        <dbReference type="Proteomes" id="UP001224359"/>
    </source>
</evidence>
<sequence>MPKVEINQFLLESIMYILKIVTDYLWFLIPIVIFVICVNRKSLFSMLDF</sequence>
<dbReference type="EMBL" id="JAUSTQ010000015">
    <property type="protein sequence ID" value="MDQ0160639.1"/>
    <property type="molecule type" value="Genomic_DNA"/>
</dbReference>
<organism evidence="2 3">
    <name type="scientific">Alkalibacillus salilacus</name>
    <dbReference type="NCBI Taxonomy" id="284582"/>
    <lineage>
        <taxon>Bacteria</taxon>
        <taxon>Bacillati</taxon>
        <taxon>Bacillota</taxon>
        <taxon>Bacilli</taxon>
        <taxon>Bacillales</taxon>
        <taxon>Bacillaceae</taxon>
        <taxon>Alkalibacillus</taxon>
    </lineage>
</organism>
<dbReference type="Proteomes" id="UP001224359">
    <property type="component" value="Unassembled WGS sequence"/>
</dbReference>
<keyword evidence="1" id="KW-0812">Transmembrane</keyword>
<accession>A0ABT9VIA1</accession>
<keyword evidence="3" id="KW-1185">Reference proteome</keyword>
<proteinExistence type="predicted"/>
<keyword evidence="1" id="KW-0472">Membrane</keyword>
<comment type="caution">
    <text evidence="2">The sequence shown here is derived from an EMBL/GenBank/DDBJ whole genome shotgun (WGS) entry which is preliminary data.</text>
</comment>
<keyword evidence="1" id="KW-1133">Transmembrane helix</keyword>
<reference evidence="2 3" key="1">
    <citation type="submission" date="2023-07" db="EMBL/GenBank/DDBJ databases">
        <title>Genomic Encyclopedia of Type Strains, Phase IV (KMG-IV): sequencing the most valuable type-strain genomes for metagenomic binning, comparative biology and taxonomic classification.</title>
        <authorList>
            <person name="Goeker M."/>
        </authorList>
    </citation>
    <scope>NUCLEOTIDE SEQUENCE [LARGE SCALE GENOMIC DNA]</scope>
    <source>
        <strain evidence="2 3">DSM 16460</strain>
    </source>
</reference>
<feature type="transmembrane region" description="Helical" evidence="1">
    <location>
        <begin position="16"/>
        <end position="38"/>
    </location>
</feature>